<gene>
    <name evidence="8" type="ORF">SAMIE_1002460</name>
</gene>
<organism evidence="8 9">
    <name type="scientific">Sphingobium amiense</name>
    <dbReference type="NCBI Taxonomy" id="135719"/>
    <lineage>
        <taxon>Bacteria</taxon>
        <taxon>Pseudomonadati</taxon>
        <taxon>Pseudomonadota</taxon>
        <taxon>Alphaproteobacteria</taxon>
        <taxon>Sphingomonadales</taxon>
        <taxon>Sphingomonadaceae</taxon>
        <taxon>Sphingobium</taxon>
    </lineage>
</organism>
<dbReference type="KEGG" id="sami:SAMIE_1002460"/>
<dbReference type="RefSeq" id="WP_066700857.1">
    <property type="nucleotide sequence ID" value="NZ_AP018664.1"/>
</dbReference>
<evidence type="ECO:0000256" key="4">
    <source>
        <dbReference type="RuleBase" id="RU003357"/>
    </source>
</evidence>
<evidence type="ECO:0000259" key="6">
    <source>
        <dbReference type="Pfam" id="PF00593"/>
    </source>
</evidence>
<feature type="domain" description="TonB-dependent receptor-like beta-barrel" evidence="6">
    <location>
        <begin position="513"/>
        <end position="1054"/>
    </location>
</feature>
<evidence type="ECO:0000313" key="8">
    <source>
        <dbReference type="EMBL" id="BBD96745.1"/>
    </source>
</evidence>
<comment type="subcellular location">
    <subcellularLocation>
        <location evidence="1 4">Cell outer membrane</location>
    </subcellularLocation>
</comment>
<dbReference type="NCBIfam" id="TIGR01782">
    <property type="entry name" value="TonB-Xanth-Caul"/>
    <property type="match status" value="1"/>
</dbReference>
<dbReference type="GO" id="GO:0009279">
    <property type="term" value="C:cell outer membrane"/>
    <property type="evidence" value="ECO:0007669"/>
    <property type="project" value="UniProtKB-SubCell"/>
</dbReference>
<accession>A0A494W8K4</accession>
<dbReference type="InterPro" id="IPR037066">
    <property type="entry name" value="Plug_dom_sf"/>
</dbReference>
<evidence type="ECO:0000313" key="9">
    <source>
        <dbReference type="Proteomes" id="UP000279959"/>
    </source>
</evidence>
<feature type="signal peptide" evidence="5">
    <location>
        <begin position="1"/>
        <end position="44"/>
    </location>
</feature>
<protein>
    <submittedName>
        <fullName evidence="8">TonB-dependent receptor</fullName>
    </submittedName>
</protein>
<dbReference type="PANTHER" id="PTHR40980">
    <property type="entry name" value="PLUG DOMAIN-CONTAINING PROTEIN"/>
    <property type="match status" value="1"/>
</dbReference>
<dbReference type="Pfam" id="PF07715">
    <property type="entry name" value="Plug"/>
    <property type="match status" value="1"/>
</dbReference>
<evidence type="ECO:0000259" key="7">
    <source>
        <dbReference type="Pfam" id="PF07715"/>
    </source>
</evidence>
<dbReference type="InterPro" id="IPR012910">
    <property type="entry name" value="Plug_dom"/>
</dbReference>
<evidence type="ECO:0000256" key="2">
    <source>
        <dbReference type="ARBA" id="ARBA00023136"/>
    </source>
</evidence>
<feature type="chain" id="PRO_5019787975" evidence="5">
    <location>
        <begin position="45"/>
        <end position="1091"/>
    </location>
</feature>
<dbReference type="InterPro" id="IPR000531">
    <property type="entry name" value="Beta-barrel_TonB"/>
</dbReference>
<evidence type="ECO:0000256" key="3">
    <source>
        <dbReference type="ARBA" id="ARBA00023237"/>
    </source>
</evidence>
<dbReference type="Gene3D" id="2.170.130.10">
    <property type="entry name" value="TonB-dependent receptor, plug domain"/>
    <property type="match status" value="1"/>
</dbReference>
<reference evidence="8 9" key="1">
    <citation type="submission" date="2018-05" db="EMBL/GenBank/DDBJ databases">
        <title>Complete Genome Sequence of the Nonylphenol-Degrading Bacterium Sphingobium amiense DSM 16289T.</title>
        <authorList>
            <person name="Ootsuka M."/>
            <person name="Nishizawa T."/>
            <person name="Ohta H."/>
        </authorList>
    </citation>
    <scope>NUCLEOTIDE SEQUENCE [LARGE SCALE GENOMIC DNA]</scope>
    <source>
        <strain evidence="8 9">DSM 16289</strain>
    </source>
</reference>
<feature type="domain" description="TonB-dependent receptor plug" evidence="7">
    <location>
        <begin position="86"/>
        <end position="196"/>
    </location>
</feature>
<dbReference type="Pfam" id="PF00593">
    <property type="entry name" value="TonB_dep_Rec_b-barrel"/>
    <property type="match status" value="1"/>
</dbReference>
<name>A0A494W8K4_9SPHN</name>
<dbReference type="Proteomes" id="UP000279959">
    <property type="component" value="Chromosome"/>
</dbReference>
<dbReference type="EMBL" id="AP018664">
    <property type="protein sequence ID" value="BBD96745.1"/>
    <property type="molecule type" value="Genomic_DNA"/>
</dbReference>
<keyword evidence="9" id="KW-1185">Reference proteome</keyword>
<evidence type="ECO:0000256" key="5">
    <source>
        <dbReference type="SAM" id="SignalP"/>
    </source>
</evidence>
<keyword evidence="8" id="KW-0675">Receptor</keyword>
<keyword evidence="3" id="KW-0998">Cell outer membrane</keyword>
<dbReference type="InterPro" id="IPR036942">
    <property type="entry name" value="Beta-barrel_TonB_sf"/>
</dbReference>
<dbReference type="AlphaFoldDB" id="A0A494W8K4"/>
<sequence>MSEQRSVGGKIGMGVRLSKQEAARRALMLGGSIIAALTALPAFAQAPAADEAAGVAAPEVAEKPADQGTIIVTGIRQSLKKAQEIKRAAPTVVDVITADDIGSLPDRSINEALQRVPGVAINRFAAPNDSAHFSVQGSGVTVRGLNYVRSEFNGRDAFSASGGRELGFDDVPAELAGSVNVYKNLTADMVEGGIAGTVSINTRKPFDSAKRLIFLSAGVNYGDIAEKSAPAFVGLFSNQWNLASGGRIGFLVGGSYSKQYSRADSIFLNGFQPRFNAPFDADGSTCSVGRIINPGQPYALRVCDNFPTPAGFDQVYTPLGAGFRSQDFDRSRQSINASLQYENAGGNLMVTAEYIRSRFSERWTERTIESDNWFPDAGMIYPAGYLDQEGYPHDPNANFMYDDNGVFKSGTLVHSGGRPGYGCTAPDGSSSWCEYNQFIPGGIFTKLSNRTAYNKVTAQDASLNVKWSPTDRLHIAIDGQYATSRVTNADDAINFNTLTNMSIDLTGKYPDVQFVTPGFDPATYIADGNATYYRSAVENRGINDGDEYSLRADLTYDFSEDSFLREIRVGARHAKRQQTVRTNEFNNWGALSETWIDGGPRFVSTTPGDLQFYDFPGFFHGDVKQPAGALFMRDSILEKPGALIDYARSIAAPGFFQPIEDRGTNLIKGYFLPSEVYPNSETTWAAYASVKFGTDLGTMKLSGNIGVRYVRTIDKSSGAINFAPPDQVIPDSFKGNFANYCTDIANQPNGQIPALCGPGVTPQQQQAALAFANGASLGNVANNKFDHWLPSLNVRLDATDKLLFRFAASKAISRPEFSKLRNYVGLTFNNQTGGFTARADNPYLRPVEAWQFDLTAEWYFAPVGSLTLALFYKDLDKVIVSNQEYTRNLTNNGVTLPVTVSGPANSTGHTKIKGAEVAYQQTFDFLPGVLKGFGTQLSYTYIDVGKIVIGPPAYAPSNNLVETGNQPTIDITGLYENLPLEGLSRHNFNAALFYQGSALQARVAYSWRSRFLLTRLDCCFPFGPVYNEASGQMDASIAYDVTSALKFVLEAQNLLDTTLKTSFALNGQGLRTPRSWFKNDRQFALTARLKF</sequence>
<dbReference type="SUPFAM" id="SSF56935">
    <property type="entry name" value="Porins"/>
    <property type="match status" value="1"/>
</dbReference>
<dbReference type="InterPro" id="IPR010104">
    <property type="entry name" value="TonB_rcpt_bac"/>
</dbReference>
<dbReference type="PANTHER" id="PTHR40980:SF3">
    <property type="entry name" value="TONB-DEPENDENT RECEPTOR-LIKE BETA-BARREL DOMAIN-CONTAINING PROTEIN"/>
    <property type="match status" value="1"/>
</dbReference>
<keyword evidence="2 4" id="KW-0472">Membrane</keyword>
<evidence type="ECO:0000256" key="1">
    <source>
        <dbReference type="ARBA" id="ARBA00004442"/>
    </source>
</evidence>
<comment type="similarity">
    <text evidence="4">Belongs to the TonB-dependent receptor family.</text>
</comment>
<keyword evidence="4" id="KW-0798">TonB box</keyword>
<proteinExistence type="inferred from homology"/>
<dbReference type="Gene3D" id="2.40.170.20">
    <property type="entry name" value="TonB-dependent receptor, beta-barrel domain"/>
    <property type="match status" value="1"/>
</dbReference>
<keyword evidence="5" id="KW-0732">Signal</keyword>